<dbReference type="Proteomes" id="UP000655094">
    <property type="component" value="Unassembled WGS sequence"/>
</dbReference>
<protein>
    <recommendedName>
        <fullName evidence="2">N-acetyltransferase domain-containing protein</fullName>
    </recommendedName>
</protein>
<dbReference type="EMBL" id="BNFF01000001">
    <property type="protein sequence ID" value="GHK53435.1"/>
    <property type="molecule type" value="Genomic_DNA"/>
</dbReference>
<dbReference type="Pfam" id="PF13302">
    <property type="entry name" value="Acetyltransf_3"/>
    <property type="match status" value="1"/>
</dbReference>
<feature type="region of interest" description="Disordered" evidence="1">
    <location>
        <begin position="1"/>
        <end position="22"/>
    </location>
</feature>
<dbReference type="PANTHER" id="PTHR43441:SF2">
    <property type="entry name" value="FAMILY ACETYLTRANSFERASE, PUTATIVE (AFU_ORTHOLOGUE AFUA_7G00850)-RELATED"/>
    <property type="match status" value="1"/>
</dbReference>
<dbReference type="InterPro" id="IPR016181">
    <property type="entry name" value="Acyl_CoA_acyltransferase"/>
</dbReference>
<dbReference type="GO" id="GO:0005737">
    <property type="term" value="C:cytoplasm"/>
    <property type="evidence" value="ECO:0007669"/>
    <property type="project" value="TreeGrafter"/>
</dbReference>
<evidence type="ECO:0000256" key="1">
    <source>
        <dbReference type="SAM" id="MobiDB-lite"/>
    </source>
</evidence>
<dbReference type="GO" id="GO:0008999">
    <property type="term" value="F:protein-N-terminal-alanine acetyltransferase activity"/>
    <property type="evidence" value="ECO:0007669"/>
    <property type="project" value="TreeGrafter"/>
</dbReference>
<sequence>MPEINEYGQQVNDPSLAGRGASPAADGVKWPFCRPEPLDVDRHAADLFAAYALGDNSDWTWLASTRPESVAATAHWIAGKVNDDALVPYAVFDLRSEQAVGIVSYMAIEREMGTVEIGHVTWSRRMKNTPLGTEAVWLLLKNGFDHGYRRLEWKCDSMNVASRRAAERLGFSWEGRLRQRLVRKGGRATAICCPSSTASGLRAMRRCGRGWRRRTLLPTVSRLSARRRFANINLWGQNPERHPGRAALTGATLHRLRVGRARRSRRPALTC</sequence>
<evidence type="ECO:0000313" key="4">
    <source>
        <dbReference type="Proteomes" id="UP000655094"/>
    </source>
</evidence>
<dbReference type="GO" id="GO:1990189">
    <property type="term" value="F:protein N-terminal-serine acetyltransferase activity"/>
    <property type="evidence" value="ECO:0007669"/>
    <property type="project" value="TreeGrafter"/>
</dbReference>
<gene>
    <name evidence="3" type="ORF">KPZU09_31710</name>
</gene>
<feature type="domain" description="N-acetyltransferase" evidence="2">
    <location>
        <begin position="38"/>
        <end position="189"/>
    </location>
</feature>
<reference evidence="3" key="1">
    <citation type="submission" date="2020-10" db="EMBL/GenBank/DDBJ databases">
        <title>Genome Sequence of ESBL Producing Zambian Clinical Strains.</title>
        <authorList>
            <person name="Shawa M."/>
            <person name="Furuta Y."/>
            <person name="Simbotwe M."/>
            <person name="Mulenga E."/>
            <person name="Mubanga M."/>
            <person name="Mulenga G."/>
            <person name="Kaile C."/>
            <person name="Zorigt T."/>
            <person name="Hang'ombe B."/>
            <person name="Higashi H."/>
        </authorList>
    </citation>
    <scope>NUCLEOTIDE SEQUENCE</scope>
    <source>
        <strain evidence="3">Zam_UTH_09</strain>
    </source>
</reference>
<dbReference type="InterPro" id="IPR051908">
    <property type="entry name" value="Ribosomal_N-acetyltransferase"/>
</dbReference>
<evidence type="ECO:0000259" key="2">
    <source>
        <dbReference type="PROSITE" id="PS51186"/>
    </source>
</evidence>
<organism evidence="3 4">
    <name type="scientific">Klebsiella pneumoniae</name>
    <dbReference type="NCBI Taxonomy" id="573"/>
    <lineage>
        <taxon>Bacteria</taxon>
        <taxon>Pseudomonadati</taxon>
        <taxon>Pseudomonadota</taxon>
        <taxon>Gammaproteobacteria</taxon>
        <taxon>Enterobacterales</taxon>
        <taxon>Enterobacteriaceae</taxon>
        <taxon>Klebsiella/Raoultella group</taxon>
        <taxon>Klebsiella</taxon>
        <taxon>Klebsiella pneumoniae complex</taxon>
    </lineage>
</organism>
<dbReference type="PANTHER" id="PTHR43441">
    <property type="entry name" value="RIBOSOMAL-PROTEIN-SERINE ACETYLTRANSFERASE"/>
    <property type="match status" value="1"/>
</dbReference>
<dbReference type="SUPFAM" id="SSF55729">
    <property type="entry name" value="Acyl-CoA N-acyltransferases (Nat)"/>
    <property type="match status" value="1"/>
</dbReference>
<dbReference type="Gene3D" id="3.40.630.30">
    <property type="match status" value="1"/>
</dbReference>
<proteinExistence type="predicted"/>
<comment type="caution">
    <text evidence="3">The sequence shown here is derived from an EMBL/GenBank/DDBJ whole genome shotgun (WGS) entry which is preliminary data.</text>
</comment>
<evidence type="ECO:0000313" key="3">
    <source>
        <dbReference type="EMBL" id="GHK53435.1"/>
    </source>
</evidence>
<dbReference type="PROSITE" id="PS51186">
    <property type="entry name" value="GNAT"/>
    <property type="match status" value="1"/>
</dbReference>
<accession>A0A919HSG2</accession>
<dbReference type="AlphaFoldDB" id="A0A919HSG2"/>
<dbReference type="InterPro" id="IPR000182">
    <property type="entry name" value="GNAT_dom"/>
</dbReference>
<name>A0A919HSG2_KLEPN</name>